<evidence type="ECO:0000259" key="2">
    <source>
        <dbReference type="Pfam" id="PF25921"/>
    </source>
</evidence>
<name>M0MGI9_9EURY</name>
<dbReference type="eggNOG" id="arCOG03917">
    <property type="taxonomic scope" value="Archaea"/>
</dbReference>
<dbReference type="EMBL" id="AOMA01000043">
    <property type="protein sequence ID" value="EMA43510.1"/>
    <property type="molecule type" value="Genomic_DNA"/>
</dbReference>
<dbReference type="OrthoDB" id="197006at2157"/>
<dbReference type="STRING" id="1227454.C446_03254"/>
<feature type="region of interest" description="Disordered" evidence="1">
    <location>
        <begin position="80"/>
        <end position="112"/>
    </location>
</feature>
<feature type="domain" description="DUF7967" evidence="2">
    <location>
        <begin position="23"/>
        <end position="112"/>
    </location>
</feature>
<dbReference type="Proteomes" id="UP000011607">
    <property type="component" value="Unassembled WGS sequence"/>
</dbReference>
<evidence type="ECO:0000313" key="4">
    <source>
        <dbReference type="Proteomes" id="UP000011607"/>
    </source>
</evidence>
<feature type="region of interest" description="Disordered" evidence="1">
    <location>
        <begin position="1"/>
        <end position="23"/>
    </location>
</feature>
<feature type="compositionally biased region" description="Basic and acidic residues" evidence="1">
    <location>
        <begin position="92"/>
        <end position="112"/>
    </location>
</feature>
<comment type="caution">
    <text evidence="3">The sequence shown here is derived from an EMBL/GenBank/DDBJ whole genome shotgun (WGS) entry which is preliminary data.</text>
</comment>
<dbReference type="Pfam" id="PF25921">
    <property type="entry name" value="DUF7967"/>
    <property type="match status" value="1"/>
</dbReference>
<dbReference type="InterPro" id="IPR058273">
    <property type="entry name" value="DUF7967"/>
</dbReference>
<dbReference type="RefSeq" id="WP_006671615.1">
    <property type="nucleotide sequence ID" value="NZ_AOMA01000043.1"/>
</dbReference>
<keyword evidence="4" id="KW-1185">Reference proteome</keyword>
<organism evidence="3 4">
    <name type="scientific">Halobiforma nitratireducens JCM 10879</name>
    <dbReference type="NCBI Taxonomy" id="1227454"/>
    <lineage>
        <taxon>Archaea</taxon>
        <taxon>Methanobacteriati</taxon>
        <taxon>Methanobacteriota</taxon>
        <taxon>Stenosarchaea group</taxon>
        <taxon>Halobacteria</taxon>
        <taxon>Halobacteriales</taxon>
        <taxon>Natrialbaceae</taxon>
        <taxon>Halobiforma</taxon>
    </lineage>
</organism>
<dbReference type="AlphaFoldDB" id="M0MGI9"/>
<evidence type="ECO:0000256" key="1">
    <source>
        <dbReference type="SAM" id="MobiDB-lite"/>
    </source>
</evidence>
<accession>M0MGI9</accession>
<evidence type="ECO:0000313" key="3">
    <source>
        <dbReference type="EMBL" id="EMA43510.1"/>
    </source>
</evidence>
<feature type="compositionally biased region" description="Polar residues" evidence="1">
    <location>
        <begin position="1"/>
        <end position="14"/>
    </location>
</feature>
<sequence length="112" mass="12687">MTDVSSPDVESNAASVDEADEPEQIRVWMVERTFSADSPNIMVITYATTDGEYRLTKEWAYNRFGARNAPTVTAALEVEPDRLTPVDDDETGERYASEAKRMRERHEPDESV</sequence>
<protein>
    <recommendedName>
        <fullName evidence="2">DUF7967 domain-containing protein</fullName>
    </recommendedName>
</protein>
<proteinExistence type="predicted"/>
<reference evidence="3 4" key="1">
    <citation type="journal article" date="2014" name="PLoS Genet.">
        <title>Phylogenetically driven sequencing of extremely halophilic archaea reveals strategies for static and dynamic osmo-response.</title>
        <authorList>
            <person name="Becker E.A."/>
            <person name="Seitzer P.M."/>
            <person name="Tritt A."/>
            <person name="Larsen D."/>
            <person name="Krusor M."/>
            <person name="Yao A.I."/>
            <person name="Wu D."/>
            <person name="Madern D."/>
            <person name="Eisen J.A."/>
            <person name="Darling A.E."/>
            <person name="Facciotti M.T."/>
        </authorList>
    </citation>
    <scope>NUCLEOTIDE SEQUENCE [LARGE SCALE GENOMIC DNA]</scope>
    <source>
        <strain evidence="3 4">JCM 10879</strain>
    </source>
</reference>
<gene>
    <name evidence="3" type="ORF">C446_03254</name>
</gene>